<keyword evidence="2" id="KW-1185">Reference proteome</keyword>
<name>G2Q9S3_THET4</name>
<evidence type="ECO:0000313" key="2">
    <source>
        <dbReference type="Proteomes" id="UP000007322"/>
    </source>
</evidence>
<dbReference type="VEuPathDB" id="FungiDB:MYCTH_2301597"/>
<gene>
    <name evidence="1" type="ORF">MYCTH_2301597</name>
</gene>
<dbReference type="GeneID" id="11510582"/>
<dbReference type="STRING" id="573729.G2Q9S3"/>
<dbReference type="Proteomes" id="UP000007322">
    <property type="component" value="Chromosome 2"/>
</dbReference>
<reference evidence="1 2" key="1">
    <citation type="journal article" date="2011" name="Nat. Biotechnol.">
        <title>Comparative genomic analysis of the thermophilic biomass-degrading fungi Myceliophthora thermophila and Thielavia terrestris.</title>
        <authorList>
            <person name="Berka R.M."/>
            <person name="Grigoriev I.V."/>
            <person name="Otillar R."/>
            <person name="Salamov A."/>
            <person name="Grimwood J."/>
            <person name="Reid I."/>
            <person name="Ishmael N."/>
            <person name="John T."/>
            <person name="Darmond C."/>
            <person name="Moisan M.-C."/>
            <person name="Henrissat B."/>
            <person name="Coutinho P.M."/>
            <person name="Lombard V."/>
            <person name="Natvig D.O."/>
            <person name="Lindquist E."/>
            <person name="Schmutz J."/>
            <person name="Lucas S."/>
            <person name="Harris P."/>
            <person name="Powlowski J."/>
            <person name="Bellemare A."/>
            <person name="Taylor D."/>
            <person name="Butler G."/>
            <person name="de Vries R.P."/>
            <person name="Allijn I.E."/>
            <person name="van den Brink J."/>
            <person name="Ushinsky S."/>
            <person name="Storms R."/>
            <person name="Powell A.J."/>
            <person name="Paulsen I.T."/>
            <person name="Elbourne L.D.H."/>
            <person name="Baker S.E."/>
            <person name="Magnuson J."/>
            <person name="LaBoissiere S."/>
            <person name="Clutterbuck A.J."/>
            <person name="Martinez D."/>
            <person name="Wogulis M."/>
            <person name="de Leon A.L."/>
            <person name="Rey M.W."/>
            <person name="Tsang A."/>
        </authorList>
    </citation>
    <scope>NUCLEOTIDE SEQUENCE [LARGE SCALE GENOMIC DNA]</scope>
    <source>
        <strain evidence="2">ATCC 42464 / BCRC 31852 / DSM 1799</strain>
    </source>
</reference>
<protein>
    <submittedName>
        <fullName evidence="1">Uncharacterized protein</fullName>
    </submittedName>
</protein>
<proteinExistence type="predicted"/>
<sequence>MVSPVSFGDAVAMAKIALRIANAFTQGQKSAPAEFREVESQLYALAASLSAFRDVCGTDLAGLTIDPSKLPAGFRPPPKSWT</sequence>
<accession>G2Q9S3</accession>
<dbReference type="eggNOG" id="ENOG502S9NK">
    <property type="taxonomic scope" value="Eukaryota"/>
</dbReference>
<dbReference type="InParanoid" id="G2Q9S3"/>
<dbReference type="HOGENOM" id="CLU_2559895_0_0_1"/>
<evidence type="ECO:0000313" key="1">
    <source>
        <dbReference type="EMBL" id="AEO56532.1"/>
    </source>
</evidence>
<organism evidence="1 2">
    <name type="scientific">Thermothelomyces thermophilus (strain ATCC 42464 / BCRC 31852 / DSM 1799)</name>
    <name type="common">Sporotrichum thermophile</name>
    <dbReference type="NCBI Taxonomy" id="573729"/>
    <lineage>
        <taxon>Eukaryota</taxon>
        <taxon>Fungi</taxon>
        <taxon>Dikarya</taxon>
        <taxon>Ascomycota</taxon>
        <taxon>Pezizomycotina</taxon>
        <taxon>Sordariomycetes</taxon>
        <taxon>Sordariomycetidae</taxon>
        <taxon>Sordariales</taxon>
        <taxon>Chaetomiaceae</taxon>
        <taxon>Thermothelomyces</taxon>
    </lineage>
</organism>
<dbReference type="AlphaFoldDB" id="G2Q9S3"/>
<dbReference type="EMBL" id="CP003003">
    <property type="protein sequence ID" value="AEO56532.1"/>
    <property type="molecule type" value="Genomic_DNA"/>
</dbReference>
<dbReference type="OrthoDB" id="5404564at2759"/>
<dbReference type="KEGG" id="mtm:MYCTH_2301597"/>
<dbReference type="RefSeq" id="XP_003661777.1">
    <property type="nucleotide sequence ID" value="XM_003661729.1"/>
</dbReference>